<dbReference type="InterPro" id="IPR032185">
    <property type="entry name" value="DUF5017"/>
</dbReference>
<dbReference type="EMBL" id="RPDH01000003">
    <property type="protein sequence ID" value="RPE05744.1"/>
    <property type="molecule type" value="Genomic_DNA"/>
</dbReference>
<reference evidence="2 3" key="1">
    <citation type="submission" date="2018-11" db="EMBL/GenBank/DDBJ databases">
        <title>Chitinophaga lutea sp.nov., isolate from arsenic contaminated soil.</title>
        <authorList>
            <person name="Zong Y."/>
        </authorList>
    </citation>
    <scope>NUCLEOTIDE SEQUENCE [LARGE SCALE GENOMIC DNA]</scope>
    <source>
        <strain evidence="2 3">ZY74</strain>
    </source>
</reference>
<proteinExistence type="predicted"/>
<accession>A0A3N4Q1U4</accession>
<dbReference type="RefSeq" id="WP_123849396.1">
    <property type="nucleotide sequence ID" value="NZ_RPDH01000003.1"/>
</dbReference>
<dbReference type="PROSITE" id="PS51257">
    <property type="entry name" value="PROKAR_LIPOPROTEIN"/>
    <property type="match status" value="1"/>
</dbReference>
<gene>
    <name evidence="2" type="ORF">EGT74_25610</name>
</gene>
<dbReference type="Pfam" id="PF16409">
    <property type="entry name" value="DUF5017"/>
    <property type="match status" value="1"/>
</dbReference>
<feature type="domain" description="DUF5017" evidence="1">
    <location>
        <begin position="18"/>
        <end position="197"/>
    </location>
</feature>
<evidence type="ECO:0000313" key="2">
    <source>
        <dbReference type="EMBL" id="RPE05744.1"/>
    </source>
</evidence>
<sequence>MKKHIIIITAGLGMMAASCSKNMEVDNPTFSVSLDRSKLVADTFTYKLGDTTRFLFAGNAGNIAFYSGENGKKYANRQVSWTLGTLELSFDSKAEFGTQTNTLQVLATNKLTAFDSASVVGAAWTDITAKARLATSATVVSSGAISLNGLMANEKDSLFIAFKYTGVTGSTQRTWTITNFFVRNTVDGMAYTAASLANDASYWTRYGNVWTPAAARWTATASDLKITGGGATAPSNTSWIISKPMYAGRLAPDVSVGIKSINEPAKTEYAYKYAAPGVYKATFVAFNHTLDEEKSTTHELIIKVIP</sequence>
<dbReference type="Proteomes" id="UP000278351">
    <property type="component" value="Unassembled WGS sequence"/>
</dbReference>
<organism evidence="2 3">
    <name type="scientific">Chitinophaga lutea</name>
    <dbReference type="NCBI Taxonomy" id="2488634"/>
    <lineage>
        <taxon>Bacteria</taxon>
        <taxon>Pseudomonadati</taxon>
        <taxon>Bacteroidota</taxon>
        <taxon>Chitinophagia</taxon>
        <taxon>Chitinophagales</taxon>
        <taxon>Chitinophagaceae</taxon>
        <taxon>Chitinophaga</taxon>
    </lineage>
</organism>
<dbReference type="AlphaFoldDB" id="A0A3N4Q1U4"/>
<keyword evidence="3" id="KW-1185">Reference proteome</keyword>
<dbReference type="OrthoDB" id="1082472at2"/>
<evidence type="ECO:0000259" key="1">
    <source>
        <dbReference type="Pfam" id="PF16409"/>
    </source>
</evidence>
<protein>
    <submittedName>
        <fullName evidence="2">DUF5017 domain-containing protein</fullName>
    </submittedName>
</protein>
<comment type="caution">
    <text evidence="2">The sequence shown here is derived from an EMBL/GenBank/DDBJ whole genome shotgun (WGS) entry which is preliminary data.</text>
</comment>
<evidence type="ECO:0000313" key="3">
    <source>
        <dbReference type="Proteomes" id="UP000278351"/>
    </source>
</evidence>
<name>A0A3N4Q1U4_9BACT</name>